<evidence type="ECO:0000313" key="2">
    <source>
        <dbReference type="EMBL" id="MFC6290640.1"/>
    </source>
</evidence>
<name>A0ABW1UAX1_9LACO</name>
<organism evidence="2 3">
    <name type="scientific">Levilactobacillus angrenensis</name>
    <dbReference type="NCBI Taxonomy" id="2486020"/>
    <lineage>
        <taxon>Bacteria</taxon>
        <taxon>Bacillati</taxon>
        <taxon>Bacillota</taxon>
        <taxon>Bacilli</taxon>
        <taxon>Lactobacillales</taxon>
        <taxon>Lactobacillaceae</taxon>
        <taxon>Levilactobacillus</taxon>
    </lineage>
</organism>
<dbReference type="InterPro" id="IPR006505">
    <property type="entry name" value="Phage_nucleotide-bp"/>
</dbReference>
<proteinExistence type="predicted"/>
<dbReference type="Proteomes" id="UP001596258">
    <property type="component" value="Unassembled WGS sequence"/>
</dbReference>
<evidence type="ECO:0000256" key="1">
    <source>
        <dbReference type="SAM" id="MobiDB-lite"/>
    </source>
</evidence>
<sequence length="257" mass="28394">MEIQHATDIKRGQDFSMLIYAQPGVGKTTTLRYLPGRTLVIDVDRTTNVLAGVPNIDVVKLDTKHPLEGARTLLGEIYKTQIGNYDNIAFDNLSEFEQAWLGEKANEAKTKSGADMGIPQMGDYNQFGFYLPDMIRFVNSWPGVNKIYTAWETTRQIDTPSGQTYNQFVPQMREKITTNIMGLMNVVGRMVISDKTGARGFILHPSNAVFAKNQLDNRKFAVPETLFTEIGGDVDVPTPSVPSQAGQPSKAGTSQGQ</sequence>
<dbReference type="NCBIfam" id="TIGR01618">
    <property type="entry name" value="phage_P_loop"/>
    <property type="match status" value="1"/>
</dbReference>
<keyword evidence="3" id="KW-1185">Reference proteome</keyword>
<feature type="region of interest" description="Disordered" evidence="1">
    <location>
        <begin position="231"/>
        <end position="257"/>
    </location>
</feature>
<feature type="compositionally biased region" description="Polar residues" evidence="1">
    <location>
        <begin position="241"/>
        <end position="257"/>
    </location>
</feature>
<dbReference type="RefSeq" id="WP_125575341.1">
    <property type="nucleotide sequence ID" value="NZ_JBHSSO010000069.1"/>
</dbReference>
<dbReference type="Pfam" id="PF13479">
    <property type="entry name" value="AAA_24"/>
    <property type="match status" value="1"/>
</dbReference>
<reference evidence="3" key="1">
    <citation type="journal article" date="2019" name="Int. J. Syst. Evol. Microbiol.">
        <title>The Global Catalogue of Microorganisms (GCM) 10K type strain sequencing project: providing services to taxonomists for standard genome sequencing and annotation.</title>
        <authorList>
            <consortium name="The Broad Institute Genomics Platform"/>
            <consortium name="The Broad Institute Genome Sequencing Center for Infectious Disease"/>
            <person name="Wu L."/>
            <person name="Ma J."/>
        </authorList>
    </citation>
    <scope>NUCLEOTIDE SEQUENCE [LARGE SCALE GENOMIC DNA]</scope>
    <source>
        <strain evidence="3">CCM 8893</strain>
    </source>
</reference>
<dbReference type="EMBL" id="JBHSSO010000069">
    <property type="protein sequence ID" value="MFC6290640.1"/>
    <property type="molecule type" value="Genomic_DNA"/>
</dbReference>
<evidence type="ECO:0000313" key="3">
    <source>
        <dbReference type="Proteomes" id="UP001596258"/>
    </source>
</evidence>
<comment type="caution">
    <text evidence="2">The sequence shown here is derived from an EMBL/GenBank/DDBJ whole genome shotgun (WGS) entry which is preliminary data.</text>
</comment>
<accession>A0ABW1UAX1</accession>
<gene>
    <name evidence="2" type="ORF">ACFP1M_10705</name>
</gene>
<protein>
    <submittedName>
        <fullName evidence="2">AAA family ATPase</fullName>
    </submittedName>
</protein>